<dbReference type="OrthoDB" id="9772911at2"/>
<dbReference type="CDD" id="cd13399">
    <property type="entry name" value="Slt35-like"/>
    <property type="match status" value="1"/>
</dbReference>
<feature type="chain" id="PRO_5017997767" evidence="1">
    <location>
        <begin position="21"/>
        <end position="328"/>
    </location>
</feature>
<dbReference type="STRING" id="584787.GCA_001247655_00485"/>
<dbReference type="Proteomes" id="UP000268033">
    <property type="component" value="Unassembled WGS sequence"/>
</dbReference>
<reference evidence="3 4" key="1">
    <citation type="submission" date="2018-11" db="EMBL/GenBank/DDBJ databases">
        <title>Genomic Encyclopedia of Type Strains, Phase IV (KMG-IV): sequencing the most valuable type-strain genomes for metagenomic binning, comparative biology and taxonomic classification.</title>
        <authorList>
            <person name="Goeker M."/>
        </authorList>
    </citation>
    <scope>NUCLEOTIDE SEQUENCE [LARGE SCALE GENOMIC DNA]</scope>
    <source>
        <strain evidence="3 4">DSM 21945</strain>
    </source>
</reference>
<feature type="domain" description="Transglycosylase SLT" evidence="2">
    <location>
        <begin position="30"/>
        <end position="319"/>
    </location>
</feature>
<keyword evidence="1" id="KW-0732">Signal</keyword>
<comment type="caution">
    <text evidence="3">The sequence shown here is derived from an EMBL/GenBank/DDBJ whole genome shotgun (WGS) entry which is preliminary data.</text>
</comment>
<dbReference type="NCBIfam" id="TIGR02283">
    <property type="entry name" value="MltB_2"/>
    <property type="match status" value="1"/>
</dbReference>
<dbReference type="InterPro" id="IPR031304">
    <property type="entry name" value="SLT_2"/>
</dbReference>
<dbReference type="InterPro" id="IPR023346">
    <property type="entry name" value="Lysozyme-like_dom_sf"/>
</dbReference>
<organism evidence="3 4">
    <name type="scientific">Gallaecimonas pentaromativorans</name>
    <dbReference type="NCBI Taxonomy" id="584787"/>
    <lineage>
        <taxon>Bacteria</taxon>
        <taxon>Pseudomonadati</taxon>
        <taxon>Pseudomonadota</taxon>
        <taxon>Gammaproteobacteria</taxon>
        <taxon>Enterobacterales</taxon>
        <taxon>Gallaecimonadaceae</taxon>
        <taxon>Gallaecimonas</taxon>
    </lineage>
</organism>
<protein>
    <submittedName>
        <fullName evidence="3">Membrane-bound lytic murein transglycosylase B</fullName>
    </submittedName>
</protein>
<dbReference type="GO" id="GO:0008933">
    <property type="term" value="F:peptidoglycan lytic transglycosylase activity"/>
    <property type="evidence" value="ECO:0007669"/>
    <property type="project" value="TreeGrafter"/>
</dbReference>
<dbReference type="SUPFAM" id="SSF53955">
    <property type="entry name" value="Lysozyme-like"/>
    <property type="match status" value="1"/>
</dbReference>
<gene>
    <name evidence="3" type="ORF">EDC28_102497</name>
</gene>
<feature type="signal peptide" evidence="1">
    <location>
        <begin position="1"/>
        <end position="20"/>
    </location>
</feature>
<dbReference type="AlphaFoldDB" id="A0A3N1PDR7"/>
<dbReference type="FunFam" id="1.10.8.350:FF:000001">
    <property type="entry name" value="Lytic murein transglycosylase B"/>
    <property type="match status" value="1"/>
</dbReference>
<evidence type="ECO:0000313" key="4">
    <source>
        <dbReference type="Proteomes" id="UP000268033"/>
    </source>
</evidence>
<accession>A0A3N1PDR7</accession>
<dbReference type="EMBL" id="RJUL01000002">
    <property type="protein sequence ID" value="ROQ30104.1"/>
    <property type="molecule type" value="Genomic_DNA"/>
</dbReference>
<proteinExistence type="predicted"/>
<dbReference type="InterPro" id="IPR011970">
    <property type="entry name" value="MltB_2"/>
</dbReference>
<dbReference type="Pfam" id="PF13406">
    <property type="entry name" value="SLT_2"/>
    <property type="match status" value="1"/>
</dbReference>
<dbReference type="GO" id="GO:0009253">
    <property type="term" value="P:peptidoglycan catabolic process"/>
    <property type="evidence" value="ECO:0007669"/>
    <property type="project" value="TreeGrafter"/>
</dbReference>
<dbReference type="PANTHER" id="PTHR30163">
    <property type="entry name" value="MEMBRANE-BOUND LYTIC MUREIN TRANSGLYCOSYLASE B"/>
    <property type="match status" value="1"/>
</dbReference>
<dbReference type="RefSeq" id="WP_050657537.1">
    <property type="nucleotide sequence ID" value="NZ_JBLXAC010000001.1"/>
</dbReference>
<dbReference type="PANTHER" id="PTHR30163:SF8">
    <property type="entry name" value="LYTIC MUREIN TRANSGLYCOSYLASE"/>
    <property type="match status" value="1"/>
</dbReference>
<dbReference type="Gene3D" id="1.10.530.10">
    <property type="match status" value="1"/>
</dbReference>
<dbReference type="InterPro" id="IPR043426">
    <property type="entry name" value="MltB-like"/>
</dbReference>
<evidence type="ECO:0000259" key="2">
    <source>
        <dbReference type="Pfam" id="PF13406"/>
    </source>
</evidence>
<evidence type="ECO:0000313" key="3">
    <source>
        <dbReference type="EMBL" id="ROQ30104.1"/>
    </source>
</evidence>
<name>A0A3N1PDR7_9GAMM</name>
<keyword evidence="4" id="KW-1185">Reference proteome</keyword>
<sequence length="328" mass="36657">MKQTLLALTLVAMLPFGAKAAEPEQTQQEFAVYVQKLKAEALTQGIKPEVVDAAFADVKLMQRAIAADRSQPESRLTLEGYLNRTVPEWKVKQARAQYQKHKEELDRIAAQYGVKPQYIVALWAKESSFGKVQGNFPVISALTSMAFEGRRESFFKDELMAALKILEQGHVPLAEFKGSWAGAMGQTQFMPSSFLALAVDGDGDGKKDIWHDTADVFASIANYLAKAGWQNDQIWGRQVKVPQGFDWAMKDEIKSLDEWAKLGVRRFNGGPLPKADMKAQLKAVDGPSGRVYLVYNNYQVLKRWNRSDFFATGVSLLADRIVWPPLAP</sequence>
<evidence type="ECO:0000256" key="1">
    <source>
        <dbReference type="SAM" id="SignalP"/>
    </source>
</evidence>
<dbReference type="Gene3D" id="1.10.8.350">
    <property type="entry name" value="Bacterial muramidase"/>
    <property type="match status" value="1"/>
</dbReference>